<organism evidence="2 3">
    <name type="scientific">Populus trichocarpa</name>
    <name type="common">Western balsam poplar</name>
    <name type="synonym">Populus balsamifera subsp. trichocarpa</name>
    <dbReference type="NCBI Taxonomy" id="3694"/>
    <lineage>
        <taxon>Eukaryota</taxon>
        <taxon>Viridiplantae</taxon>
        <taxon>Streptophyta</taxon>
        <taxon>Embryophyta</taxon>
        <taxon>Tracheophyta</taxon>
        <taxon>Spermatophyta</taxon>
        <taxon>Magnoliopsida</taxon>
        <taxon>eudicotyledons</taxon>
        <taxon>Gunneridae</taxon>
        <taxon>Pentapetalae</taxon>
        <taxon>rosids</taxon>
        <taxon>fabids</taxon>
        <taxon>Malpighiales</taxon>
        <taxon>Salicaceae</taxon>
        <taxon>Saliceae</taxon>
        <taxon>Populus</taxon>
    </lineage>
</organism>
<reference evidence="2 3" key="1">
    <citation type="journal article" date="2006" name="Science">
        <title>The genome of black cottonwood, Populus trichocarpa (Torr. &amp; Gray).</title>
        <authorList>
            <person name="Tuskan G.A."/>
            <person name="Difazio S."/>
            <person name="Jansson S."/>
            <person name="Bohlmann J."/>
            <person name="Grigoriev I."/>
            <person name="Hellsten U."/>
            <person name="Putnam N."/>
            <person name="Ralph S."/>
            <person name="Rombauts S."/>
            <person name="Salamov A."/>
            <person name="Schein J."/>
            <person name="Sterck L."/>
            <person name="Aerts A."/>
            <person name="Bhalerao R.R."/>
            <person name="Bhalerao R.P."/>
            <person name="Blaudez D."/>
            <person name="Boerjan W."/>
            <person name="Brun A."/>
            <person name="Brunner A."/>
            <person name="Busov V."/>
            <person name="Campbell M."/>
            <person name="Carlson J."/>
            <person name="Chalot M."/>
            <person name="Chapman J."/>
            <person name="Chen G.L."/>
            <person name="Cooper D."/>
            <person name="Coutinho P.M."/>
            <person name="Couturier J."/>
            <person name="Covert S."/>
            <person name="Cronk Q."/>
            <person name="Cunningham R."/>
            <person name="Davis J."/>
            <person name="Degroeve S."/>
            <person name="Dejardin A."/>
            <person name="Depamphilis C."/>
            <person name="Detter J."/>
            <person name="Dirks B."/>
            <person name="Dubchak I."/>
            <person name="Duplessis S."/>
            <person name="Ehlting J."/>
            <person name="Ellis B."/>
            <person name="Gendler K."/>
            <person name="Goodstein D."/>
            <person name="Gribskov M."/>
            <person name="Grimwood J."/>
            <person name="Groover A."/>
            <person name="Gunter L."/>
            <person name="Hamberger B."/>
            <person name="Heinze B."/>
            <person name="Helariutta Y."/>
            <person name="Henrissat B."/>
            <person name="Holligan D."/>
            <person name="Holt R."/>
            <person name="Huang W."/>
            <person name="Islam-Faridi N."/>
            <person name="Jones S."/>
            <person name="Jones-Rhoades M."/>
            <person name="Jorgensen R."/>
            <person name="Joshi C."/>
            <person name="Kangasjarvi J."/>
            <person name="Karlsson J."/>
            <person name="Kelleher C."/>
            <person name="Kirkpatrick R."/>
            <person name="Kirst M."/>
            <person name="Kohler A."/>
            <person name="Kalluri U."/>
            <person name="Larimer F."/>
            <person name="Leebens-Mack J."/>
            <person name="Leple J.C."/>
            <person name="Locascio P."/>
            <person name="Lou Y."/>
            <person name="Lucas S."/>
            <person name="Martin F."/>
            <person name="Montanini B."/>
            <person name="Napoli C."/>
            <person name="Nelson D.R."/>
            <person name="Nelson C."/>
            <person name="Nieminen K."/>
            <person name="Nilsson O."/>
            <person name="Pereda V."/>
            <person name="Peter G."/>
            <person name="Philippe R."/>
            <person name="Pilate G."/>
            <person name="Poliakov A."/>
            <person name="Razumovskaya J."/>
            <person name="Richardson P."/>
            <person name="Rinaldi C."/>
            <person name="Ritland K."/>
            <person name="Rouze P."/>
            <person name="Ryaboy D."/>
            <person name="Schmutz J."/>
            <person name="Schrader J."/>
            <person name="Segerman B."/>
            <person name="Shin H."/>
            <person name="Siddiqui A."/>
            <person name="Sterky F."/>
            <person name="Terry A."/>
            <person name="Tsai C.J."/>
            <person name="Uberbacher E."/>
            <person name="Unneberg P."/>
            <person name="Vahala J."/>
            <person name="Wall K."/>
            <person name="Wessler S."/>
            <person name="Yang G."/>
            <person name="Yin T."/>
            <person name="Douglas C."/>
            <person name="Marra M."/>
            <person name="Sandberg G."/>
            <person name="Van de Peer Y."/>
            <person name="Rokhsar D."/>
        </authorList>
    </citation>
    <scope>NUCLEOTIDE SEQUENCE [LARGE SCALE GENOMIC DNA]</scope>
    <source>
        <strain evidence="3">cv. Nisqually</strain>
    </source>
</reference>
<evidence type="ECO:0000256" key="1">
    <source>
        <dbReference type="SAM" id="MobiDB-lite"/>
    </source>
</evidence>
<dbReference type="EMBL" id="CM009290">
    <property type="protein sequence ID" value="PNT53368.1"/>
    <property type="molecule type" value="Genomic_DNA"/>
</dbReference>
<protein>
    <submittedName>
        <fullName evidence="2">Uncharacterized protein</fullName>
    </submittedName>
</protein>
<gene>
    <name evidence="2" type="ORF">POPTR_001G081700</name>
</gene>
<feature type="region of interest" description="Disordered" evidence="1">
    <location>
        <begin position="1"/>
        <end position="33"/>
    </location>
</feature>
<proteinExistence type="predicted"/>
<evidence type="ECO:0000313" key="3">
    <source>
        <dbReference type="Proteomes" id="UP000006729"/>
    </source>
</evidence>
<accession>A0A2K2BUF4</accession>
<dbReference type="InParanoid" id="A0A2K2BUF4"/>
<name>A0A2K2BUF4_POPTR</name>
<keyword evidence="3" id="KW-1185">Reference proteome</keyword>
<evidence type="ECO:0000313" key="2">
    <source>
        <dbReference type="EMBL" id="PNT53368.1"/>
    </source>
</evidence>
<dbReference type="Proteomes" id="UP000006729">
    <property type="component" value="Chromosome 1"/>
</dbReference>
<sequence>MASKIEMTGRSMQKKGGVGSKDHTSLGRPQFPIPNYKGHDYRFKHLHYNRQCNIVMTLYHIDQLTTK</sequence>
<dbReference type="AlphaFoldDB" id="A0A2K2BUF4"/>